<evidence type="ECO:0000256" key="10">
    <source>
        <dbReference type="ARBA" id="ARBA00022946"/>
    </source>
</evidence>
<evidence type="ECO:0000256" key="8">
    <source>
        <dbReference type="ARBA" id="ARBA00022723"/>
    </source>
</evidence>
<dbReference type="InterPro" id="IPR002680">
    <property type="entry name" value="AOX"/>
</dbReference>
<sequence>MASRGGGVKLASSMMLVSRSFSTAISRGIIAKEAVTAKAVGFHGDVVRKNIDEFWVRGSVFGVRHGSTMSFGEKDQQKVEMKQTEPVAEGGDKEEKKEIASYWGVPPSRVTKEDGAEWKWNCFRPWETYSADLSIDLKKHHVPATFMDKMAYWTVKALRLPTDLFFQRRYGCRAMMLETVAAVPGMVGGMLLHCKSLRRFEHSGGWIKTLLDEAENERMHLMTFMEVAKPRWYERALVITVQGVFLNAYFLGYIISPKFAHRMVGYLEEEAIHSYTEFLKELDKGNIENVPAPAIAVDYWRLPPNATLRDVVLVVRADEAHHRDVNHFASDPAEARLRNQQNMTPGAPGVGTGSVCIARNSRTASLCREIKIVQDLIERCLQLYMNKDEVVKTLLEQARIQPGFTSIVWNRLEQENAGFFKAYYTKLVLKKQIAKFNELLENHHNLLSYAAPLEAPLAPMQEGIQHMPVNHLHKVYTLPQQHPIPSTSNSQNDSTGTISNYDPVYENPECGNFLSTQLNYGIWMAMDNNAADIEPNHPFMKPGIPSPVSVTSHDHCPFIPREIQESVAPSAVEFAELSHLQSVRQVPLGHGNNNLVQAYSGSSSTGLLDPSEQNDSVEEFFVDTFPAASSQSEEES</sequence>
<keyword evidence="5" id="KW-0813">Transport</keyword>
<dbReference type="NCBIfam" id="TIGR01589">
    <property type="entry name" value="A_thal_3526"/>
    <property type="match status" value="1"/>
</dbReference>
<feature type="compositionally biased region" description="Basic and acidic residues" evidence="18">
    <location>
        <begin position="73"/>
        <end position="83"/>
    </location>
</feature>
<feature type="region of interest" description="Disordered" evidence="18">
    <location>
        <begin position="480"/>
        <end position="501"/>
    </location>
</feature>
<keyword evidence="11 17" id="KW-0249">Electron transport</keyword>
<keyword evidence="6 17" id="KW-0679">Respiratory chain</keyword>
<evidence type="ECO:0000313" key="20">
    <source>
        <dbReference type="Proteomes" id="UP000807159"/>
    </source>
</evidence>
<evidence type="ECO:0000256" key="11">
    <source>
        <dbReference type="ARBA" id="ARBA00022982"/>
    </source>
</evidence>
<proteinExistence type="inferred from homology"/>
<dbReference type="Proteomes" id="UP000807159">
    <property type="component" value="Chromosome 15"/>
</dbReference>
<evidence type="ECO:0000256" key="13">
    <source>
        <dbReference type="ARBA" id="ARBA00023002"/>
    </source>
</evidence>
<dbReference type="EMBL" id="JACEGQ020000015">
    <property type="protein sequence ID" value="KAH8487580.1"/>
    <property type="molecule type" value="Genomic_DNA"/>
</dbReference>
<keyword evidence="14 17" id="KW-0408">Iron</keyword>
<evidence type="ECO:0000256" key="7">
    <source>
        <dbReference type="ARBA" id="ARBA00022692"/>
    </source>
</evidence>
<gene>
    <name evidence="19" type="ORF">H0E87_026232</name>
</gene>
<comment type="caution">
    <text evidence="19">The sequence shown here is derived from an EMBL/GenBank/DDBJ whole genome shotgun (WGS) entry which is preliminary data.</text>
</comment>
<keyword evidence="20" id="KW-1185">Reference proteome</keyword>
<dbReference type="EC" id="1.10.3.11" evidence="17"/>
<keyword evidence="16 17" id="KW-0472">Membrane</keyword>
<name>A0A8T2X3H1_POPDE</name>
<evidence type="ECO:0000256" key="6">
    <source>
        <dbReference type="ARBA" id="ARBA00022660"/>
    </source>
</evidence>
<evidence type="ECO:0000256" key="3">
    <source>
        <dbReference type="ARBA" id="ARBA00008388"/>
    </source>
</evidence>
<dbReference type="AlphaFoldDB" id="A0A8T2X3H1"/>
<evidence type="ECO:0000313" key="19">
    <source>
        <dbReference type="EMBL" id="KAH8487580.1"/>
    </source>
</evidence>
<evidence type="ECO:0000256" key="18">
    <source>
        <dbReference type="SAM" id="MobiDB-lite"/>
    </source>
</evidence>
<evidence type="ECO:0000256" key="14">
    <source>
        <dbReference type="ARBA" id="ARBA00023004"/>
    </source>
</evidence>
<evidence type="ECO:0000256" key="12">
    <source>
        <dbReference type="ARBA" id="ARBA00022989"/>
    </source>
</evidence>
<keyword evidence="9" id="KW-0999">Mitochondrion inner membrane</keyword>
<comment type="subunit">
    <text evidence="4">Homodimer; disulfide-linked.</text>
</comment>
<dbReference type="PANTHER" id="PTHR31803">
    <property type="entry name" value="ALTERNATIVE OXIDASE"/>
    <property type="match status" value="1"/>
</dbReference>
<keyword evidence="13 17" id="KW-0560">Oxidoreductase</keyword>
<comment type="catalytic activity">
    <reaction evidence="1 17">
        <text>2 a ubiquinol + O2 = 2 a ubiquinone + 2 H2O</text>
        <dbReference type="Rhea" id="RHEA:30255"/>
        <dbReference type="Rhea" id="RHEA-COMP:9565"/>
        <dbReference type="Rhea" id="RHEA-COMP:9566"/>
        <dbReference type="ChEBI" id="CHEBI:15377"/>
        <dbReference type="ChEBI" id="CHEBI:15379"/>
        <dbReference type="ChEBI" id="CHEBI:16389"/>
        <dbReference type="ChEBI" id="CHEBI:17976"/>
        <dbReference type="EC" id="1.10.3.11"/>
    </reaction>
</comment>
<protein>
    <recommendedName>
        <fullName evidence="17">Ubiquinol oxidase</fullName>
        <ecNumber evidence="17">1.10.3.11</ecNumber>
    </recommendedName>
</protein>
<keyword evidence="12" id="KW-1133">Transmembrane helix</keyword>
<dbReference type="InterPro" id="IPR006476">
    <property type="entry name" value="CHP01589_pln"/>
</dbReference>
<evidence type="ECO:0000256" key="5">
    <source>
        <dbReference type="ARBA" id="ARBA00022448"/>
    </source>
</evidence>
<dbReference type="InterPro" id="IPR038659">
    <property type="entry name" value="AOX_sf"/>
</dbReference>
<feature type="compositionally biased region" description="Polar residues" evidence="18">
    <location>
        <begin position="480"/>
        <end position="500"/>
    </location>
</feature>
<dbReference type="GO" id="GO:0102721">
    <property type="term" value="F:ubiquinol:oxygen oxidoreductase activity"/>
    <property type="evidence" value="ECO:0007669"/>
    <property type="project" value="UniProtKB-EC"/>
</dbReference>
<comment type="subcellular location">
    <subcellularLocation>
        <location evidence="2">Mitochondrion inner membrane</location>
        <topology evidence="2">Multi-pass membrane protein</topology>
    </subcellularLocation>
</comment>
<evidence type="ECO:0000256" key="9">
    <source>
        <dbReference type="ARBA" id="ARBA00022792"/>
    </source>
</evidence>
<dbReference type="PANTHER" id="PTHR31803:SF3">
    <property type="entry name" value="ALTERNATIVE OXIDASE"/>
    <property type="match status" value="1"/>
</dbReference>
<dbReference type="FunFam" id="1.20.1260.140:FF:000001">
    <property type="entry name" value="Ubiquinol oxidase"/>
    <property type="match status" value="1"/>
</dbReference>
<dbReference type="Gene3D" id="1.20.1260.140">
    <property type="entry name" value="Alternative oxidase"/>
    <property type="match status" value="1"/>
</dbReference>
<evidence type="ECO:0000256" key="15">
    <source>
        <dbReference type="ARBA" id="ARBA00023128"/>
    </source>
</evidence>
<dbReference type="GO" id="GO:0005743">
    <property type="term" value="C:mitochondrial inner membrane"/>
    <property type="evidence" value="ECO:0007669"/>
    <property type="project" value="UniProtKB-SubCell"/>
</dbReference>
<evidence type="ECO:0000256" key="4">
    <source>
        <dbReference type="ARBA" id="ARBA00011748"/>
    </source>
</evidence>
<dbReference type="GO" id="GO:0009916">
    <property type="term" value="F:alternative oxidase activity"/>
    <property type="evidence" value="ECO:0007669"/>
    <property type="project" value="UniProtKB-UniRule"/>
</dbReference>
<comment type="cofactor">
    <cofactor evidence="17">
        <name>Fe cation</name>
        <dbReference type="ChEBI" id="CHEBI:24875"/>
    </cofactor>
    <text evidence="17">Binds 2 iron ions per subunit.</text>
</comment>
<reference evidence="19" key="1">
    <citation type="journal article" date="2021" name="J. Hered.">
        <title>Genome Assembly of Salicaceae Populus deltoides (Eastern Cottonwood) I-69 Based on Nanopore Sequencing and Hi-C Technologies.</title>
        <authorList>
            <person name="Bai S."/>
            <person name="Wu H."/>
            <person name="Zhang J."/>
            <person name="Pan Z."/>
            <person name="Zhao W."/>
            <person name="Li Z."/>
            <person name="Tong C."/>
        </authorList>
    </citation>
    <scope>NUCLEOTIDE SEQUENCE</scope>
    <source>
        <tissue evidence="19">Leaf</tissue>
    </source>
</reference>
<evidence type="ECO:0000256" key="1">
    <source>
        <dbReference type="ARBA" id="ARBA00001192"/>
    </source>
</evidence>
<evidence type="ECO:0000256" key="17">
    <source>
        <dbReference type="RuleBase" id="RU003779"/>
    </source>
</evidence>
<dbReference type="GO" id="GO:0046872">
    <property type="term" value="F:metal ion binding"/>
    <property type="evidence" value="ECO:0007669"/>
    <property type="project" value="UniProtKB-UniRule"/>
</dbReference>
<organism evidence="19 20">
    <name type="scientific">Populus deltoides</name>
    <name type="common">Eastern poplar</name>
    <name type="synonym">Eastern cottonwood</name>
    <dbReference type="NCBI Taxonomy" id="3696"/>
    <lineage>
        <taxon>Eukaryota</taxon>
        <taxon>Viridiplantae</taxon>
        <taxon>Streptophyta</taxon>
        <taxon>Embryophyta</taxon>
        <taxon>Tracheophyta</taxon>
        <taxon>Spermatophyta</taxon>
        <taxon>Magnoliopsida</taxon>
        <taxon>eudicotyledons</taxon>
        <taxon>Gunneridae</taxon>
        <taxon>Pentapetalae</taxon>
        <taxon>rosids</taxon>
        <taxon>fabids</taxon>
        <taxon>Malpighiales</taxon>
        <taxon>Salicaceae</taxon>
        <taxon>Saliceae</taxon>
        <taxon>Populus</taxon>
    </lineage>
</organism>
<accession>A0A8T2X3H1</accession>
<evidence type="ECO:0000256" key="2">
    <source>
        <dbReference type="ARBA" id="ARBA00004448"/>
    </source>
</evidence>
<dbReference type="GO" id="GO:0010230">
    <property type="term" value="P:alternative respiration"/>
    <property type="evidence" value="ECO:0007669"/>
    <property type="project" value="TreeGrafter"/>
</dbReference>
<keyword evidence="10" id="KW-0809">Transit peptide</keyword>
<keyword evidence="7 17" id="KW-0812">Transmembrane</keyword>
<dbReference type="CDD" id="cd01053">
    <property type="entry name" value="AOX"/>
    <property type="match status" value="1"/>
</dbReference>
<keyword evidence="15" id="KW-0496">Mitochondrion</keyword>
<feature type="region of interest" description="Disordered" evidence="18">
    <location>
        <begin position="73"/>
        <end position="93"/>
    </location>
</feature>
<dbReference type="GO" id="GO:0106292">
    <property type="term" value="F:superoxide-generating NADPH oxidase activity"/>
    <property type="evidence" value="ECO:0007669"/>
    <property type="project" value="UniProtKB-ARBA"/>
</dbReference>
<dbReference type="Pfam" id="PF01786">
    <property type="entry name" value="AOX"/>
    <property type="match status" value="1"/>
</dbReference>
<keyword evidence="8 17" id="KW-0479">Metal-binding</keyword>
<dbReference type="GO" id="GO:0098803">
    <property type="term" value="C:respiratory chain complex"/>
    <property type="evidence" value="ECO:0007669"/>
    <property type="project" value="UniProtKB-UniRule"/>
</dbReference>
<dbReference type="Pfam" id="PF09713">
    <property type="entry name" value="A_thal_3526"/>
    <property type="match status" value="1"/>
</dbReference>
<evidence type="ECO:0000256" key="16">
    <source>
        <dbReference type="ARBA" id="ARBA00023136"/>
    </source>
</evidence>
<comment type="similarity">
    <text evidence="3 17">Belongs to the alternative oxidase family.</text>
</comment>